<dbReference type="FunFam" id="3.10.20.90:FF:000046">
    <property type="entry name" value="Homocysteine-responsive endoplasmic reticulum-resident ubiquitin-like domain member 2 protein"/>
    <property type="match status" value="1"/>
</dbReference>
<dbReference type="GO" id="GO:0032469">
    <property type="term" value="P:endoplasmic reticulum calcium ion homeostasis"/>
    <property type="evidence" value="ECO:0007669"/>
    <property type="project" value="TreeGrafter"/>
</dbReference>
<keyword evidence="5" id="KW-0834">Unfolded protein response</keyword>
<evidence type="ECO:0000313" key="9">
    <source>
        <dbReference type="RefSeq" id="XP_021025742.1"/>
    </source>
</evidence>
<dbReference type="KEGG" id="mcal:110300035"/>
<dbReference type="Proteomes" id="UP000515126">
    <property type="component" value="Chromosome 8"/>
</dbReference>
<evidence type="ECO:0000256" key="5">
    <source>
        <dbReference type="ARBA" id="ARBA00023230"/>
    </source>
</evidence>
<dbReference type="GO" id="GO:0044325">
    <property type="term" value="F:transmembrane transporter binding"/>
    <property type="evidence" value="ECO:0007669"/>
    <property type="project" value="TreeGrafter"/>
</dbReference>
<dbReference type="PANTHER" id="PTHR12943">
    <property type="entry name" value="HOMOCYSTEINE-RESPONSIVE ENDOPLASMIC RETICULUM-RESIDENT UNIQUITIN-LIKE DOMAIN HERPUD PROTEIN FAMILY MEMBER"/>
    <property type="match status" value="1"/>
</dbReference>
<feature type="region of interest" description="Disordered" evidence="6">
    <location>
        <begin position="191"/>
        <end position="224"/>
    </location>
</feature>
<feature type="compositionally biased region" description="Basic and acidic residues" evidence="6">
    <location>
        <begin position="444"/>
        <end position="459"/>
    </location>
</feature>
<dbReference type="SUPFAM" id="SSF54236">
    <property type="entry name" value="Ubiquitin-like"/>
    <property type="match status" value="1"/>
</dbReference>
<dbReference type="InterPro" id="IPR000626">
    <property type="entry name" value="Ubiquitin-like_dom"/>
</dbReference>
<keyword evidence="3" id="KW-1133">Transmembrane helix</keyword>
<dbReference type="GO" id="GO:0030968">
    <property type="term" value="P:endoplasmic reticulum unfolded protein response"/>
    <property type="evidence" value="ECO:0007669"/>
    <property type="project" value="TreeGrafter"/>
</dbReference>
<reference evidence="9" key="1">
    <citation type="submission" date="2025-08" db="UniProtKB">
        <authorList>
            <consortium name="RefSeq"/>
        </authorList>
    </citation>
    <scope>IDENTIFICATION</scope>
</reference>
<dbReference type="RefSeq" id="XP_021025742.1">
    <property type="nucleotide sequence ID" value="XM_021170083.2"/>
</dbReference>
<evidence type="ECO:0000313" key="8">
    <source>
        <dbReference type="Proteomes" id="UP000515126"/>
    </source>
</evidence>
<dbReference type="InterPro" id="IPR039751">
    <property type="entry name" value="HERPUD1/2"/>
</dbReference>
<comment type="subcellular location">
    <subcellularLocation>
        <location evidence="1">Membrane</location>
    </subcellularLocation>
</comment>
<dbReference type="PANTHER" id="PTHR12943:SF7">
    <property type="entry name" value="HOMOCYSTEINE-RESPONSIVE ENDOPLASMIC RETICULUM-RESIDENT UBIQUITIN-LIKE DOMAIN MEMBER 1 PROTEIN"/>
    <property type="match status" value="1"/>
</dbReference>
<dbReference type="GO" id="GO:1902236">
    <property type="term" value="P:negative regulation of endoplasmic reticulum stress-induced intrinsic apoptotic signaling pathway"/>
    <property type="evidence" value="ECO:0007669"/>
    <property type="project" value="TreeGrafter"/>
</dbReference>
<evidence type="ECO:0000256" key="6">
    <source>
        <dbReference type="SAM" id="MobiDB-lite"/>
    </source>
</evidence>
<gene>
    <name evidence="9" type="primary">Herpud1</name>
</gene>
<evidence type="ECO:0000256" key="4">
    <source>
        <dbReference type="ARBA" id="ARBA00023136"/>
    </source>
</evidence>
<feature type="domain" description="Ubiquitin-like" evidence="7">
    <location>
        <begin position="108"/>
        <end position="170"/>
    </location>
</feature>
<dbReference type="GeneID" id="110300035"/>
<evidence type="ECO:0000259" key="7">
    <source>
        <dbReference type="PROSITE" id="PS50053"/>
    </source>
</evidence>
<keyword evidence="2" id="KW-0812">Transmembrane</keyword>
<dbReference type="GO" id="GO:1904292">
    <property type="term" value="P:regulation of ERAD pathway"/>
    <property type="evidence" value="ECO:0007669"/>
    <property type="project" value="TreeGrafter"/>
</dbReference>
<feature type="compositionally biased region" description="Polar residues" evidence="6">
    <location>
        <begin position="193"/>
        <end position="222"/>
    </location>
</feature>
<dbReference type="SMART" id="SM00213">
    <property type="entry name" value="UBQ"/>
    <property type="match status" value="1"/>
</dbReference>
<evidence type="ECO:0000256" key="2">
    <source>
        <dbReference type="ARBA" id="ARBA00022692"/>
    </source>
</evidence>
<dbReference type="InterPro" id="IPR029071">
    <property type="entry name" value="Ubiquitin-like_domsf"/>
</dbReference>
<feature type="region of interest" description="Disordered" evidence="6">
    <location>
        <begin position="415"/>
        <end position="459"/>
    </location>
</feature>
<protein>
    <submittedName>
        <fullName evidence="9">Homocysteine-responsive endoplasmic reticulum-resident ubiquitin-like domain member 1 protein isoform X1</fullName>
    </submittedName>
</protein>
<keyword evidence="4" id="KW-0472">Membrane</keyword>
<dbReference type="CDD" id="cd17118">
    <property type="entry name" value="Ubl_HERP1"/>
    <property type="match status" value="1"/>
</dbReference>
<dbReference type="Gene3D" id="3.10.20.90">
    <property type="entry name" value="Phosphatidylinositol 3-kinase Catalytic Subunit, Chain A, domain 1"/>
    <property type="match status" value="1"/>
</dbReference>
<evidence type="ECO:0000256" key="1">
    <source>
        <dbReference type="ARBA" id="ARBA00004370"/>
    </source>
</evidence>
<organism evidence="8 9">
    <name type="scientific">Mus caroli</name>
    <name type="common">Ryukyu mouse</name>
    <name type="synonym">Ricefield mouse</name>
    <dbReference type="NCBI Taxonomy" id="10089"/>
    <lineage>
        <taxon>Eukaryota</taxon>
        <taxon>Metazoa</taxon>
        <taxon>Chordata</taxon>
        <taxon>Craniata</taxon>
        <taxon>Vertebrata</taxon>
        <taxon>Euteleostomi</taxon>
        <taxon>Mammalia</taxon>
        <taxon>Eutheria</taxon>
        <taxon>Euarchontoglires</taxon>
        <taxon>Glires</taxon>
        <taxon>Rodentia</taxon>
        <taxon>Myomorpha</taxon>
        <taxon>Muroidea</taxon>
        <taxon>Muridae</taxon>
        <taxon>Murinae</taxon>
        <taxon>Mus</taxon>
        <taxon>Mus</taxon>
    </lineage>
</organism>
<dbReference type="PROSITE" id="PS50053">
    <property type="entry name" value="UBIQUITIN_2"/>
    <property type="match status" value="1"/>
</dbReference>
<feature type="region of interest" description="Disordered" evidence="6">
    <location>
        <begin position="87"/>
        <end position="108"/>
    </location>
</feature>
<dbReference type="AlphaFoldDB" id="A0A6P5Q9I6"/>
<dbReference type="GO" id="GO:0006511">
    <property type="term" value="P:ubiquitin-dependent protein catabolic process"/>
    <property type="evidence" value="ECO:0007669"/>
    <property type="project" value="TreeGrafter"/>
</dbReference>
<keyword evidence="8" id="KW-1185">Reference proteome</keyword>
<name>A0A6P5Q9I6_MUSCR</name>
<accession>A0A6P5Q9I6</accession>
<sequence length="489" mass="54846">MTQPRRVASARTLALSPPLLRLSPGADWATLDTDLCLSQWMAATESAICGALARGAHKRYPRRGRVSQRRQVSLYGLRRLRRRPFGIPERSRAASDADMEPEPQPEPVTLLVKSPNQRHRDLELSGDRSWSVSRLKAHLSRVYPERPRPEDQRLIYSGKLLLDHQCLQDLLPKQEKRHVLHLVCNVKIPSKMPETSTKGAESTEQPDNTNQTQHPGDSSSDGLRQREVLRNLSPSGWENISRPETVQQTFQGLGPGFSGYTTYGWLQLSWFQQIYARQYYMQYLAATAASGAFVPTPSAQEIPVVSTPAPAPIHNQFPAENQPANQNAAAQAVVNPGANQNLRMNAQGGPLVEEDDEINRDWLDWTYSAATFSVFLSILYFYSSLSRFLMVMGATVVMYLHHVGWFPFRQRPVQNFPDDGGPRDAANQDPNNNLQGGMDPEMEDPNRLPPDREVLDPEHTSPSFMSTAWLVFKTFFASLLPEGPPALAN</sequence>
<evidence type="ECO:0000256" key="3">
    <source>
        <dbReference type="ARBA" id="ARBA00022989"/>
    </source>
</evidence>
<dbReference type="CTD" id="9709"/>
<proteinExistence type="predicted"/>
<dbReference type="Pfam" id="PF00240">
    <property type="entry name" value="ubiquitin"/>
    <property type="match status" value="1"/>
</dbReference>
<dbReference type="GO" id="GO:0005789">
    <property type="term" value="C:endoplasmic reticulum membrane"/>
    <property type="evidence" value="ECO:0007669"/>
    <property type="project" value="TreeGrafter"/>
</dbReference>